<dbReference type="Gene3D" id="3.30.160.60">
    <property type="entry name" value="Classic Zinc Finger"/>
    <property type="match status" value="1"/>
</dbReference>
<dbReference type="AlphaFoldDB" id="A0A0G4J1S6"/>
<gene>
    <name evidence="6" type="ORF">PBRA_001831</name>
</gene>
<feature type="compositionally biased region" description="Polar residues" evidence="4">
    <location>
        <begin position="633"/>
        <end position="645"/>
    </location>
</feature>
<protein>
    <recommendedName>
        <fullName evidence="5">B box-type domain-containing protein</fullName>
    </recommendedName>
</protein>
<keyword evidence="3" id="KW-0863">Zinc-finger</keyword>
<dbReference type="CDD" id="cd19821">
    <property type="entry name" value="Bbox1_BBX-like"/>
    <property type="match status" value="1"/>
</dbReference>
<evidence type="ECO:0000313" key="6">
    <source>
        <dbReference type="EMBL" id="CEP01226.1"/>
    </source>
</evidence>
<feature type="domain" description="B box-type" evidence="5">
    <location>
        <begin position="279"/>
        <end position="326"/>
    </location>
</feature>
<feature type="domain" description="B box-type" evidence="5">
    <location>
        <begin position="332"/>
        <end position="379"/>
    </location>
</feature>
<dbReference type="OrthoDB" id="153872at2759"/>
<accession>A0A0G4J1S6</accession>
<dbReference type="PANTHER" id="PTHR31717">
    <property type="entry name" value="ZINC FINGER PROTEIN CONSTANS-LIKE 10"/>
    <property type="match status" value="1"/>
</dbReference>
<dbReference type="InterPro" id="IPR049808">
    <property type="entry name" value="CONSTANS-like_Bbox1"/>
</dbReference>
<dbReference type="PROSITE" id="PS50119">
    <property type="entry name" value="ZF_BBOX"/>
    <property type="match status" value="2"/>
</dbReference>
<dbReference type="Pfam" id="PF00643">
    <property type="entry name" value="zf-B_box"/>
    <property type="match status" value="2"/>
</dbReference>
<evidence type="ECO:0000256" key="3">
    <source>
        <dbReference type="PROSITE-ProRule" id="PRU00024"/>
    </source>
</evidence>
<dbReference type="EMBL" id="CDSF01000112">
    <property type="protein sequence ID" value="CEP01226.1"/>
    <property type="molecule type" value="Genomic_DNA"/>
</dbReference>
<dbReference type="Gene3D" id="4.10.830.40">
    <property type="match status" value="1"/>
</dbReference>
<evidence type="ECO:0000256" key="4">
    <source>
        <dbReference type="SAM" id="MobiDB-lite"/>
    </source>
</evidence>
<dbReference type="Proteomes" id="UP000039324">
    <property type="component" value="Unassembled WGS sequence"/>
</dbReference>
<proteinExistence type="predicted"/>
<feature type="compositionally biased region" description="Basic and acidic residues" evidence="4">
    <location>
        <begin position="646"/>
        <end position="656"/>
    </location>
</feature>
<organism evidence="6 7">
    <name type="scientific">Plasmodiophora brassicae</name>
    <name type="common">Clubroot disease agent</name>
    <dbReference type="NCBI Taxonomy" id="37360"/>
    <lineage>
        <taxon>Eukaryota</taxon>
        <taxon>Sar</taxon>
        <taxon>Rhizaria</taxon>
        <taxon>Endomyxa</taxon>
        <taxon>Phytomyxea</taxon>
        <taxon>Plasmodiophorida</taxon>
        <taxon>Plasmodiophoridae</taxon>
        <taxon>Plasmodiophora</taxon>
    </lineage>
</organism>
<dbReference type="SUPFAM" id="SSF57845">
    <property type="entry name" value="B-box zinc-binding domain"/>
    <property type="match status" value="1"/>
</dbReference>
<dbReference type="PANTHER" id="PTHR31717:SF45">
    <property type="entry name" value="ZINC FINGER PROTEIN CONSTANS-LIKE 14-RELATED"/>
    <property type="match status" value="1"/>
</dbReference>
<reference evidence="6 7" key="1">
    <citation type="submission" date="2015-02" db="EMBL/GenBank/DDBJ databases">
        <authorList>
            <person name="Chooi Y.-H."/>
        </authorList>
    </citation>
    <scope>NUCLEOTIDE SEQUENCE [LARGE SCALE GENOMIC DNA]</scope>
    <source>
        <strain evidence="6">E3</strain>
    </source>
</reference>
<keyword evidence="1" id="KW-0479">Metal-binding</keyword>
<evidence type="ECO:0000313" key="7">
    <source>
        <dbReference type="Proteomes" id="UP000039324"/>
    </source>
</evidence>
<keyword evidence="2" id="KW-0862">Zinc</keyword>
<sequence>MTIATGWPGRRVPHVVLGRSADLAMDVAINLIEVGGAGVGSPRAASHGPAIDISTEARLPLESEERSRVEYMLQMSMQSSPRRARISDIVAVSNPHLNLRFQKRTRGLDVVECWVDASMLDGQNTLGGVINKGFVVGQKGLVFTYGAVDVPRGTEGNTHHQLILCHVGVGVSMCMEASAIQGRIDLGEEVVVPDGYDSIFIHNGPINPDLADDNGIRKPVTYQQQQRGLIRSAEADRARKTTVSSVAGMTQQRFLVRDPDLVLPVYVLTCEVKAFDQRNKAEVCNSCETAPAVVFCHADNASLCERCDRAVHSTNKVVSKHRRVPISEKPVTDFGTCVYHPDNTIAYYCHLCQVPVCIHCKMIGSHSAGDASTHKLTAIREAYDLALMASRKSDPFLAERRMHIMRDLDGLDKKLMSLNLNTKEVEAEILRKMEQALADLKKCAQAKVSVVLAEEVDLKRQLFRISWLEEFLTLQQRSLGPVEFLEAWSRHVKYRTELHTPPSHSGVRRSRTVRPDIIVQGALTVSSMKKDDSMMGSIVATEEDDRENAAFAQQAETYDDDEVLRSEKSLRSELLRDLDQPRAVEPARAPSPANSVSSVYSVAQSLAHSVSSGVAAPGGRSLKELIAVYEAGHQQQAQHPYSSQVEGHRSSVERRSSHAYRSPDQIIAERMRTPSRTQVHRRDASPAPSNASSSMSKVSASKGWADAWHVKLGSGQRP</sequence>
<feature type="compositionally biased region" description="Low complexity" evidence="4">
    <location>
        <begin position="685"/>
        <end position="702"/>
    </location>
</feature>
<keyword evidence="7" id="KW-1185">Reference proteome</keyword>
<dbReference type="GO" id="GO:0008270">
    <property type="term" value="F:zinc ion binding"/>
    <property type="evidence" value="ECO:0007669"/>
    <property type="project" value="UniProtKB-KW"/>
</dbReference>
<feature type="region of interest" description="Disordered" evidence="4">
    <location>
        <begin position="633"/>
        <end position="702"/>
    </location>
</feature>
<name>A0A0G4J1S6_PLABS</name>
<feature type="region of interest" description="Disordered" evidence="4">
    <location>
        <begin position="576"/>
        <end position="595"/>
    </location>
</feature>
<evidence type="ECO:0000256" key="1">
    <source>
        <dbReference type="ARBA" id="ARBA00022723"/>
    </source>
</evidence>
<evidence type="ECO:0000259" key="5">
    <source>
        <dbReference type="PROSITE" id="PS50119"/>
    </source>
</evidence>
<dbReference type="SMART" id="SM00336">
    <property type="entry name" value="BBOX"/>
    <property type="match status" value="2"/>
</dbReference>
<dbReference type="InterPro" id="IPR000315">
    <property type="entry name" value="Znf_B-box"/>
</dbReference>
<evidence type="ECO:0000256" key="2">
    <source>
        <dbReference type="ARBA" id="ARBA00022833"/>
    </source>
</evidence>